<proteinExistence type="predicted"/>
<organism evidence="1 2">
    <name type="scientific">Streptomyces catenulae</name>
    <dbReference type="NCBI Taxonomy" id="66875"/>
    <lineage>
        <taxon>Bacteria</taxon>
        <taxon>Bacillati</taxon>
        <taxon>Actinomycetota</taxon>
        <taxon>Actinomycetes</taxon>
        <taxon>Kitasatosporales</taxon>
        <taxon>Streptomycetaceae</taxon>
        <taxon>Streptomyces</taxon>
    </lineage>
</organism>
<keyword evidence="2" id="KW-1185">Reference proteome</keyword>
<gene>
    <name evidence="1" type="ORF">AB0E61_26380</name>
</gene>
<dbReference type="EMBL" id="JBEZVI010000028">
    <property type="protein sequence ID" value="MEU3713612.1"/>
    <property type="molecule type" value="Genomic_DNA"/>
</dbReference>
<reference evidence="1 2" key="1">
    <citation type="submission" date="2024-06" db="EMBL/GenBank/DDBJ databases">
        <title>The Natural Products Discovery Center: Release of the First 8490 Sequenced Strains for Exploring Actinobacteria Biosynthetic Diversity.</title>
        <authorList>
            <person name="Kalkreuter E."/>
            <person name="Kautsar S.A."/>
            <person name="Yang D."/>
            <person name="Bader C.D."/>
            <person name="Teijaro C.N."/>
            <person name="Fluegel L."/>
            <person name="Davis C.M."/>
            <person name="Simpson J.R."/>
            <person name="Lauterbach L."/>
            <person name="Steele A.D."/>
            <person name="Gui C."/>
            <person name="Meng S."/>
            <person name="Li G."/>
            <person name="Viehrig K."/>
            <person name="Ye F."/>
            <person name="Su P."/>
            <person name="Kiefer A.F."/>
            <person name="Nichols A."/>
            <person name="Cepeda A.J."/>
            <person name="Yan W."/>
            <person name="Fan B."/>
            <person name="Jiang Y."/>
            <person name="Adhikari A."/>
            <person name="Zheng C.-J."/>
            <person name="Schuster L."/>
            <person name="Cowan T.M."/>
            <person name="Smanski M.J."/>
            <person name="Chevrette M.G."/>
            <person name="De Carvalho L.P.S."/>
            <person name="Shen B."/>
        </authorList>
    </citation>
    <scope>NUCLEOTIDE SEQUENCE [LARGE SCALE GENOMIC DNA]</scope>
    <source>
        <strain evidence="1 2">NPDC033039</strain>
    </source>
</reference>
<comment type="caution">
    <text evidence="1">The sequence shown here is derived from an EMBL/GenBank/DDBJ whole genome shotgun (WGS) entry which is preliminary data.</text>
</comment>
<dbReference type="RefSeq" id="WP_030285463.1">
    <property type="nucleotide sequence ID" value="NZ_JBEZVI010000028.1"/>
</dbReference>
<name>A0ABV2Z6J5_9ACTN</name>
<sequence>MPTQANGVPPSLVNELAEIRRRLSAIERAPAPVNSFDRYPPVEWAAQNRPAVSGNVWASVSVANATGLVFDRVECKFITDHLFTGKREAEVRLAAFRHTGRAEREIVSASRVLNLTGAQVRQVGVVVMRWVHGIPYGWDYQDETTVYTIELQHRYKRGPEHPKGRDIYAISATEGAAIDGNILNYGYKQDESGKWWWVPTYRDKSPWAPDFVTVPNSDDGAYGISAMHYCVGLPKERIPEADEKGWAWMRGTDGGWGRDPDITEPILGV</sequence>
<protein>
    <submittedName>
        <fullName evidence="1">Uncharacterized protein</fullName>
    </submittedName>
</protein>
<accession>A0ABV2Z6J5</accession>
<evidence type="ECO:0000313" key="1">
    <source>
        <dbReference type="EMBL" id="MEU3713612.1"/>
    </source>
</evidence>
<dbReference type="Proteomes" id="UP001550853">
    <property type="component" value="Unassembled WGS sequence"/>
</dbReference>
<evidence type="ECO:0000313" key="2">
    <source>
        <dbReference type="Proteomes" id="UP001550853"/>
    </source>
</evidence>